<dbReference type="SUPFAM" id="SSF46955">
    <property type="entry name" value="Putative DNA-binding domain"/>
    <property type="match status" value="1"/>
</dbReference>
<reference evidence="3 6" key="2">
    <citation type="submission" date="2020-07" db="EMBL/GenBank/DDBJ databases">
        <title>Sequencing the genomes of 1000 actinobacteria strains.</title>
        <authorList>
            <person name="Klenk H.-P."/>
        </authorList>
    </citation>
    <scope>NUCLEOTIDE SEQUENCE [LARGE SCALE GENOMIC DNA]</scope>
    <source>
        <strain evidence="3 6">DSM 45117</strain>
    </source>
</reference>
<organism evidence="4 5">
    <name type="scientific">Actinopolymorpha cephalotaxi</name>
    <dbReference type="NCBI Taxonomy" id="504797"/>
    <lineage>
        <taxon>Bacteria</taxon>
        <taxon>Bacillati</taxon>
        <taxon>Actinomycetota</taxon>
        <taxon>Actinomycetes</taxon>
        <taxon>Propionibacteriales</taxon>
        <taxon>Actinopolymorphaceae</taxon>
        <taxon>Actinopolymorpha</taxon>
    </lineage>
</organism>
<dbReference type="AlphaFoldDB" id="A0A1I2N2M7"/>
<feature type="domain" description="HTH merR-type" evidence="2">
    <location>
        <begin position="10"/>
        <end position="79"/>
    </location>
</feature>
<evidence type="ECO:0000313" key="3">
    <source>
        <dbReference type="EMBL" id="NYH85710.1"/>
    </source>
</evidence>
<accession>A0A1I2N2M7</accession>
<dbReference type="Gene3D" id="1.10.1660.10">
    <property type="match status" value="1"/>
</dbReference>
<dbReference type="CDD" id="cd01106">
    <property type="entry name" value="HTH_TipAL-Mta"/>
    <property type="match status" value="1"/>
</dbReference>
<dbReference type="InterPro" id="IPR047057">
    <property type="entry name" value="MerR_fam"/>
</dbReference>
<dbReference type="PRINTS" id="PR00040">
    <property type="entry name" value="HTHMERR"/>
</dbReference>
<dbReference type="SMART" id="SM00422">
    <property type="entry name" value="HTH_MERR"/>
    <property type="match status" value="1"/>
</dbReference>
<dbReference type="GO" id="GO:0003677">
    <property type="term" value="F:DNA binding"/>
    <property type="evidence" value="ECO:0007669"/>
    <property type="project" value="UniProtKB-KW"/>
</dbReference>
<dbReference type="EMBL" id="JACBZA010000001">
    <property type="protein sequence ID" value="NYH85710.1"/>
    <property type="molecule type" value="Genomic_DNA"/>
</dbReference>
<name>A0A1I2N2M7_9ACTN</name>
<keyword evidence="1 4" id="KW-0238">DNA-binding</keyword>
<protein>
    <submittedName>
        <fullName evidence="3">DNA-binding transcriptional MerR regulator</fullName>
    </submittedName>
    <submittedName>
        <fullName evidence="4">DNA-binding transcriptional regulator, MerR family</fullName>
    </submittedName>
</protein>
<dbReference type="Proteomes" id="UP000533017">
    <property type="component" value="Unassembled WGS sequence"/>
</dbReference>
<reference evidence="4 5" key="1">
    <citation type="submission" date="2016-10" db="EMBL/GenBank/DDBJ databases">
        <authorList>
            <person name="de Groot N.N."/>
        </authorList>
    </citation>
    <scope>NUCLEOTIDE SEQUENCE [LARGE SCALE GENOMIC DNA]</scope>
    <source>
        <strain evidence="4 5">CPCC 202808</strain>
    </source>
</reference>
<evidence type="ECO:0000313" key="6">
    <source>
        <dbReference type="Proteomes" id="UP000533017"/>
    </source>
</evidence>
<dbReference type="RefSeq" id="WP_202817950.1">
    <property type="nucleotide sequence ID" value="NZ_FOOI01000003.1"/>
</dbReference>
<evidence type="ECO:0000313" key="5">
    <source>
        <dbReference type="Proteomes" id="UP000199052"/>
    </source>
</evidence>
<dbReference type="PANTHER" id="PTHR30204:SF90">
    <property type="entry name" value="HTH-TYPE TRANSCRIPTIONAL ACTIVATOR MTA"/>
    <property type="match status" value="1"/>
</dbReference>
<dbReference type="PANTHER" id="PTHR30204">
    <property type="entry name" value="REDOX-CYCLING DRUG-SENSING TRANSCRIPTIONAL ACTIVATOR SOXR"/>
    <property type="match status" value="1"/>
</dbReference>
<proteinExistence type="predicted"/>
<sequence>MTGKDATGRRWSIGELAAASGVTVRTLHHYDEIGLLRAGGRTTSGHRRYTEADLHRLYRIRALQSLGMSLQDIGDVVAGSPDDLVSMRTLLQAQLSDLRSRGQRIARLTLQVDGLLRQLDGPSVPASGHFMTTLEMISVLDNYFTHEQQEQLAQRRVEIGADSVDAARREWVGLVEDLLAHVRADTATDDQRVQELVRRWDELGDAFHSEGEQTKEAARRMWTEHTDELSRRLPWSADQLSALVGYIERVRQAR</sequence>
<keyword evidence="6" id="KW-1185">Reference proteome</keyword>
<dbReference type="PROSITE" id="PS00552">
    <property type="entry name" value="HTH_MERR_1"/>
    <property type="match status" value="1"/>
</dbReference>
<dbReference type="EMBL" id="FOOI01000003">
    <property type="protein sequence ID" value="SFF98104.1"/>
    <property type="molecule type" value="Genomic_DNA"/>
</dbReference>
<evidence type="ECO:0000313" key="4">
    <source>
        <dbReference type="EMBL" id="SFF98104.1"/>
    </source>
</evidence>
<dbReference type="Proteomes" id="UP000199052">
    <property type="component" value="Unassembled WGS sequence"/>
</dbReference>
<gene>
    <name evidence="3" type="ORF">FHR37_004561</name>
    <name evidence="4" type="ORF">SAMN05421678_103184</name>
</gene>
<dbReference type="GO" id="GO:0003700">
    <property type="term" value="F:DNA-binding transcription factor activity"/>
    <property type="evidence" value="ECO:0007669"/>
    <property type="project" value="InterPro"/>
</dbReference>
<dbReference type="PROSITE" id="PS50937">
    <property type="entry name" value="HTH_MERR_2"/>
    <property type="match status" value="1"/>
</dbReference>
<evidence type="ECO:0000259" key="2">
    <source>
        <dbReference type="PROSITE" id="PS50937"/>
    </source>
</evidence>
<dbReference type="Pfam" id="PF13411">
    <property type="entry name" value="MerR_1"/>
    <property type="match status" value="1"/>
</dbReference>
<dbReference type="STRING" id="504797.SAMN05421678_103184"/>
<dbReference type="InterPro" id="IPR009061">
    <property type="entry name" value="DNA-bd_dom_put_sf"/>
</dbReference>
<evidence type="ECO:0000256" key="1">
    <source>
        <dbReference type="ARBA" id="ARBA00023125"/>
    </source>
</evidence>
<dbReference type="InterPro" id="IPR000551">
    <property type="entry name" value="MerR-type_HTH_dom"/>
</dbReference>